<feature type="compositionally biased region" description="Polar residues" evidence="1">
    <location>
        <begin position="167"/>
        <end position="178"/>
    </location>
</feature>
<reference evidence="2" key="3">
    <citation type="journal article" date="2017" name="Nature">
        <title>Genome sequence of the progenitor of the wheat D genome Aegilops tauschii.</title>
        <authorList>
            <person name="Luo M.C."/>
            <person name="Gu Y.Q."/>
            <person name="Puiu D."/>
            <person name="Wang H."/>
            <person name="Twardziok S.O."/>
            <person name="Deal K.R."/>
            <person name="Huo N."/>
            <person name="Zhu T."/>
            <person name="Wang L."/>
            <person name="Wang Y."/>
            <person name="McGuire P.E."/>
            <person name="Liu S."/>
            <person name="Long H."/>
            <person name="Ramasamy R.K."/>
            <person name="Rodriguez J.C."/>
            <person name="Van S.L."/>
            <person name="Yuan L."/>
            <person name="Wang Z."/>
            <person name="Xia Z."/>
            <person name="Xiao L."/>
            <person name="Anderson O.D."/>
            <person name="Ouyang S."/>
            <person name="Liang Y."/>
            <person name="Zimin A.V."/>
            <person name="Pertea G."/>
            <person name="Qi P."/>
            <person name="Bennetzen J.L."/>
            <person name="Dai X."/>
            <person name="Dawson M.W."/>
            <person name="Muller H.G."/>
            <person name="Kugler K."/>
            <person name="Rivarola-Duarte L."/>
            <person name="Spannagl M."/>
            <person name="Mayer K.F.X."/>
            <person name="Lu F.H."/>
            <person name="Bevan M.W."/>
            <person name="Leroy P."/>
            <person name="Li P."/>
            <person name="You F.M."/>
            <person name="Sun Q."/>
            <person name="Liu Z."/>
            <person name="Lyons E."/>
            <person name="Wicker T."/>
            <person name="Salzberg S.L."/>
            <person name="Devos K.M."/>
            <person name="Dvorak J."/>
        </authorList>
    </citation>
    <scope>NUCLEOTIDE SEQUENCE [LARGE SCALE GENOMIC DNA]</scope>
    <source>
        <strain evidence="2">cv. AL8/78</strain>
    </source>
</reference>
<name>A0A453CPV6_AEGTS</name>
<dbReference type="EnsemblPlants" id="AET2Gv20915500.1">
    <property type="protein sequence ID" value="AET2Gv20915500.1"/>
    <property type="gene ID" value="AET2Gv20915500"/>
</dbReference>
<evidence type="ECO:0000256" key="1">
    <source>
        <dbReference type="SAM" id="MobiDB-lite"/>
    </source>
</evidence>
<protein>
    <submittedName>
        <fullName evidence="2">Uncharacterized protein</fullName>
    </submittedName>
</protein>
<reference evidence="2" key="4">
    <citation type="submission" date="2019-03" db="UniProtKB">
        <authorList>
            <consortium name="EnsemblPlants"/>
        </authorList>
    </citation>
    <scope>IDENTIFICATION</scope>
</reference>
<dbReference type="AlphaFoldDB" id="A0A453CPV6"/>
<reference evidence="2" key="5">
    <citation type="journal article" date="2021" name="G3 (Bethesda)">
        <title>Aegilops tauschii genome assembly Aet v5.0 features greater sequence contiguity and improved annotation.</title>
        <authorList>
            <person name="Wang L."/>
            <person name="Zhu T."/>
            <person name="Rodriguez J.C."/>
            <person name="Deal K.R."/>
            <person name="Dubcovsky J."/>
            <person name="McGuire P.E."/>
            <person name="Lux T."/>
            <person name="Spannagl M."/>
            <person name="Mayer K.F.X."/>
            <person name="Baldrich P."/>
            <person name="Meyers B.C."/>
            <person name="Huo N."/>
            <person name="Gu Y.Q."/>
            <person name="Zhou H."/>
            <person name="Devos K.M."/>
            <person name="Bennetzen J.L."/>
            <person name="Unver T."/>
            <person name="Budak H."/>
            <person name="Gulick P.J."/>
            <person name="Galiba G."/>
            <person name="Kalapos B."/>
            <person name="Nelson D.R."/>
            <person name="Li P."/>
            <person name="You F.M."/>
            <person name="Luo M.C."/>
            <person name="Dvorak J."/>
        </authorList>
    </citation>
    <scope>NUCLEOTIDE SEQUENCE [LARGE SCALE GENOMIC DNA]</scope>
    <source>
        <strain evidence="2">cv. AL8/78</strain>
    </source>
</reference>
<keyword evidence="3" id="KW-1185">Reference proteome</keyword>
<organism evidence="2 3">
    <name type="scientific">Aegilops tauschii subsp. strangulata</name>
    <name type="common">Goatgrass</name>
    <dbReference type="NCBI Taxonomy" id="200361"/>
    <lineage>
        <taxon>Eukaryota</taxon>
        <taxon>Viridiplantae</taxon>
        <taxon>Streptophyta</taxon>
        <taxon>Embryophyta</taxon>
        <taxon>Tracheophyta</taxon>
        <taxon>Spermatophyta</taxon>
        <taxon>Magnoliopsida</taxon>
        <taxon>Liliopsida</taxon>
        <taxon>Poales</taxon>
        <taxon>Poaceae</taxon>
        <taxon>BOP clade</taxon>
        <taxon>Pooideae</taxon>
        <taxon>Triticodae</taxon>
        <taxon>Triticeae</taxon>
        <taxon>Triticinae</taxon>
        <taxon>Aegilops</taxon>
    </lineage>
</organism>
<dbReference type="Gramene" id="AET2Gv20915500.1">
    <property type="protein sequence ID" value="AET2Gv20915500.1"/>
    <property type="gene ID" value="AET2Gv20915500"/>
</dbReference>
<sequence length="217" mass="22439">MQLAPATRQTVHCCSTQVDCTVDTTTKAPAAPMPRTGIRNCTMWRAQTAWAPCRGVHTPEPRPASPSSAGLPCAMGRKGKPAVPGACMRSRVTCPSGGGAPWSRPAPLPATAWPGGACWCAWCQAGAISAAAGRAAERWGKKWHARSAARFSAMSSSSAALLERAENTSPGVVGTSQGAALADDRRERAPAGDVGRPPYGAKPCTNDATPATIKQAY</sequence>
<reference evidence="3" key="1">
    <citation type="journal article" date="2014" name="Science">
        <title>Ancient hybridizations among the ancestral genomes of bread wheat.</title>
        <authorList>
            <consortium name="International Wheat Genome Sequencing Consortium,"/>
            <person name="Marcussen T."/>
            <person name="Sandve S.R."/>
            <person name="Heier L."/>
            <person name="Spannagl M."/>
            <person name="Pfeifer M."/>
            <person name="Jakobsen K.S."/>
            <person name="Wulff B.B."/>
            <person name="Steuernagel B."/>
            <person name="Mayer K.F."/>
            <person name="Olsen O.A."/>
        </authorList>
    </citation>
    <scope>NUCLEOTIDE SEQUENCE [LARGE SCALE GENOMIC DNA]</scope>
    <source>
        <strain evidence="3">cv. AL8/78</strain>
    </source>
</reference>
<evidence type="ECO:0000313" key="3">
    <source>
        <dbReference type="Proteomes" id="UP000015105"/>
    </source>
</evidence>
<feature type="region of interest" description="Disordered" evidence="1">
    <location>
        <begin position="165"/>
        <end position="217"/>
    </location>
</feature>
<accession>A0A453CPV6</accession>
<proteinExistence type="predicted"/>
<evidence type="ECO:0000313" key="2">
    <source>
        <dbReference type="EnsemblPlants" id="AET2Gv20915500.1"/>
    </source>
</evidence>
<reference evidence="3" key="2">
    <citation type="journal article" date="2017" name="Nat. Plants">
        <title>The Aegilops tauschii genome reveals multiple impacts of transposons.</title>
        <authorList>
            <person name="Zhao G."/>
            <person name="Zou C."/>
            <person name="Li K."/>
            <person name="Wang K."/>
            <person name="Li T."/>
            <person name="Gao L."/>
            <person name="Zhang X."/>
            <person name="Wang H."/>
            <person name="Yang Z."/>
            <person name="Liu X."/>
            <person name="Jiang W."/>
            <person name="Mao L."/>
            <person name="Kong X."/>
            <person name="Jiao Y."/>
            <person name="Jia J."/>
        </authorList>
    </citation>
    <scope>NUCLEOTIDE SEQUENCE [LARGE SCALE GENOMIC DNA]</scope>
    <source>
        <strain evidence="3">cv. AL8/78</strain>
    </source>
</reference>
<dbReference type="Proteomes" id="UP000015105">
    <property type="component" value="Chromosome 2D"/>
</dbReference>